<feature type="region of interest" description="Disordered" evidence="1">
    <location>
        <begin position="1"/>
        <end position="51"/>
    </location>
</feature>
<reference evidence="2" key="2">
    <citation type="submission" date="2008-12" db="EMBL/GenBank/DDBJ databases">
        <title>Improved gene annotation of the rice (Oryza sativa) genomes.</title>
        <authorList>
            <person name="Wang J."/>
            <person name="Li R."/>
            <person name="Fan W."/>
            <person name="Huang Q."/>
            <person name="Zhang J."/>
            <person name="Zhou Y."/>
            <person name="Hu Y."/>
            <person name="Zi S."/>
            <person name="Li J."/>
            <person name="Ni P."/>
            <person name="Zheng H."/>
            <person name="Zhang Y."/>
            <person name="Zhao M."/>
            <person name="Hao Q."/>
            <person name="McDermott J."/>
            <person name="Samudrala R."/>
            <person name="Kristiansen K."/>
            <person name="Wong G.K.-S."/>
        </authorList>
    </citation>
    <scope>NUCLEOTIDE SEQUENCE</scope>
</reference>
<name>A2ZUG0_ORYSJ</name>
<protein>
    <submittedName>
        <fullName evidence="2">Uncharacterized protein</fullName>
    </submittedName>
</protein>
<accession>A2ZUG0</accession>
<reference evidence="2" key="1">
    <citation type="journal article" date="2005" name="PLoS Biol.">
        <title>The genomes of Oryza sativa: a history of duplications.</title>
        <authorList>
            <person name="Yu J."/>
            <person name="Wang J."/>
            <person name="Lin W."/>
            <person name="Li S."/>
            <person name="Li H."/>
            <person name="Zhou J."/>
            <person name="Ni P."/>
            <person name="Dong W."/>
            <person name="Hu S."/>
            <person name="Zeng C."/>
            <person name="Zhang J."/>
            <person name="Zhang Y."/>
            <person name="Li R."/>
            <person name="Xu Z."/>
            <person name="Li S."/>
            <person name="Li X."/>
            <person name="Zheng H."/>
            <person name="Cong L."/>
            <person name="Lin L."/>
            <person name="Yin J."/>
            <person name="Geng J."/>
            <person name="Li G."/>
            <person name="Shi J."/>
            <person name="Liu J."/>
            <person name="Lv H."/>
            <person name="Li J."/>
            <person name="Wang J."/>
            <person name="Deng Y."/>
            <person name="Ran L."/>
            <person name="Shi X."/>
            <person name="Wang X."/>
            <person name="Wu Q."/>
            <person name="Li C."/>
            <person name="Ren X."/>
            <person name="Wang J."/>
            <person name="Wang X."/>
            <person name="Li D."/>
            <person name="Liu D."/>
            <person name="Zhang X."/>
            <person name="Ji Z."/>
            <person name="Zhao W."/>
            <person name="Sun Y."/>
            <person name="Zhang Z."/>
            <person name="Bao J."/>
            <person name="Han Y."/>
            <person name="Dong L."/>
            <person name="Ji J."/>
            <person name="Chen P."/>
            <person name="Wu S."/>
            <person name="Liu J."/>
            <person name="Xiao Y."/>
            <person name="Bu D."/>
            <person name="Tan J."/>
            <person name="Yang L."/>
            <person name="Ye C."/>
            <person name="Zhang J."/>
            <person name="Xu J."/>
            <person name="Zhou Y."/>
            <person name="Yu Y."/>
            <person name="Zhang B."/>
            <person name="Zhuang S."/>
            <person name="Wei H."/>
            <person name="Liu B."/>
            <person name="Lei M."/>
            <person name="Yu H."/>
            <person name="Li Y."/>
            <person name="Xu H."/>
            <person name="Wei S."/>
            <person name="He X."/>
            <person name="Fang L."/>
            <person name="Zhang Z."/>
            <person name="Zhang Y."/>
            <person name="Huang X."/>
            <person name="Su Z."/>
            <person name="Tong W."/>
            <person name="Li J."/>
            <person name="Tong Z."/>
            <person name="Li S."/>
            <person name="Ye J."/>
            <person name="Wang L."/>
            <person name="Fang L."/>
            <person name="Lei T."/>
            <person name="Chen C."/>
            <person name="Chen H."/>
            <person name="Xu Z."/>
            <person name="Li H."/>
            <person name="Huang H."/>
            <person name="Zhang F."/>
            <person name="Xu H."/>
            <person name="Li N."/>
            <person name="Zhao C."/>
            <person name="Li S."/>
            <person name="Dong L."/>
            <person name="Huang Y."/>
            <person name="Li L."/>
            <person name="Xi Y."/>
            <person name="Qi Q."/>
            <person name="Li W."/>
            <person name="Zhang B."/>
            <person name="Hu W."/>
            <person name="Zhang Y."/>
            <person name="Tian X."/>
            <person name="Jiao Y."/>
            <person name="Liang X."/>
            <person name="Jin J."/>
            <person name="Gao L."/>
            <person name="Zheng W."/>
            <person name="Hao B."/>
            <person name="Liu S."/>
            <person name="Wang W."/>
            <person name="Yuan L."/>
            <person name="Cao M."/>
            <person name="McDermott J."/>
            <person name="Samudrala R."/>
            <person name="Wang J."/>
            <person name="Wong G.K."/>
            <person name="Yang H."/>
        </authorList>
    </citation>
    <scope>NUCLEOTIDE SEQUENCE [LARGE SCALE GENOMIC DNA]</scope>
</reference>
<dbReference type="Proteomes" id="UP000007752">
    <property type="component" value="Chromosome 1"/>
</dbReference>
<dbReference type="AlphaFoldDB" id="A2ZUG0"/>
<evidence type="ECO:0000313" key="2">
    <source>
        <dbReference type="EMBL" id="EAZ12357.1"/>
    </source>
</evidence>
<gene>
    <name evidence="2" type="ORF">OsJ_02249</name>
</gene>
<proteinExistence type="predicted"/>
<sequence length="88" mass="9465">MACTVAGGSTAAGPVMGGSIIAGAMTGGLDGTNERVGRGGNKPTTRQPRRPKGWWVRRYWPREGQSVVGVYSRIWYRQPDEDRVTGDG</sequence>
<dbReference type="EMBL" id="CM000138">
    <property type="protein sequence ID" value="EAZ12357.1"/>
    <property type="molecule type" value="Genomic_DNA"/>
</dbReference>
<organism evidence="2">
    <name type="scientific">Oryza sativa subsp. japonica</name>
    <name type="common">Rice</name>
    <dbReference type="NCBI Taxonomy" id="39947"/>
    <lineage>
        <taxon>Eukaryota</taxon>
        <taxon>Viridiplantae</taxon>
        <taxon>Streptophyta</taxon>
        <taxon>Embryophyta</taxon>
        <taxon>Tracheophyta</taxon>
        <taxon>Spermatophyta</taxon>
        <taxon>Magnoliopsida</taxon>
        <taxon>Liliopsida</taxon>
        <taxon>Poales</taxon>
        <taxon>Poaceae</taxon>
        <taxon>BOP clade</taxon>
        <taxon>Oryzoideae</taxon>
        <taxon>Oryzeae</taxon>
        <taxon>Oryzinae</taxon>
        <taxon>Oryza</taxon>
        <taxon>Oryza sativa</taxon>
    </lineage>
</organism>
<evidence type="ECO:0000256" key="1">
    <source>
        <dbReference type="SAM" id="MobiDB-lite"/>
    </source>
</evidence>